<accession>A0A2W5K144</accession>
<evidence type="ECO:0008006" key="5">
    <source>
        <dbReference type="Google" id="ProtNLM"/>
    </source>
</evidence>
<evidence type="ECO:0000313" key="4">
    <source>
        <dbReference type="Proteomes" id="UP000249046"/>
    </source>
</evidence>
<feature type="chain" id="PRO_5015876007" description="Lipoprotein" evidence="2">
    <location>
        <begin position="21"/>
        <end position="113"/>
    </location>
</feature>
<keyword evidence="2" id="KW-0732">Signal</keyword>
<evidence type="ECO:0000313" key="3">
    <source>
        <dbReference type="EMBL" id="PZQ10806.1"/>
    </source>
</evidence>
<evidence type="ECO:0000256" key="2">
    <source>
        <dbReference type="SAM" id="SignalP"/>
    </source>
</evidence>
<protein>
    <recommendedName>
        <fullName evidence="5">Lipoprotein</fullName>
    </recommendedName>
</protein>
<dbReference type="AlphaFoldDB" id="A0A2W5K144"/>
<evidence type="ECO:0000256" key="1">
    <source>
        <dbReference type="SAM" id="MobiDB-lite"/>
    </source>
</evidence>
<feature type="signal peptide" evidence="2">
    <location>
        <begin position="1"/>
        <end position="20"/>
    </location>
</feature>
<feature type="compositionally biased region" description="Acidic residues" evidence="1">
    <location>
        <begin position="91"/>
        <end position="101"/>
    </location>
</feature>
<feature type="compositionally biased region" description="Basic and acidic residues" evidence="1">
    <location>
        <begin position="102"/>
        <end position="113"/>
    </location>
</feature>
<reference evidence="3 4" key="1">
    <citation type="submission" date="2017-08" db="EMBL/GenBank/DDBJ databases">
        <title>Infants hospitalized years apart are colonized by the same room-sourced microbial strains.</title>
        <authorList>
            <person name="Brooks B."/>
            <person name="Olm M.R."/>
            <person name="Firek B.A."/>
            <person name="Baker R."/>
            <person name="Thomas B.C."/>
            <person name="Morowitz M.J."/>
            <person name="Banfield J.F."/>
        </authorList>
    </citation>
    <scope>NUCLEOTIDE SEQUENCE [LARGE SCALE GENOMIC DNA]</scope>
    <source>
        <strain evidence="3">S2_005_003_R2_42</strain>
    </source>
</reference>
<gene>
    <name evidence="3" type="ORF">DI564_15030</name>
</gene>
<dbReference type="EMBL" id="QFPO01000018">
    <property type="protein sequence ID" value="PZQ10806.1"/>
    <property type="molecule type" value="Genomic_DNA"/>
</dbReference>
<feature type="region of interest" description="Disordered" evidence="1">
    <location>
        <begin position="75"/>
        <end position="113"/>
    </location>
</feature>
<organism evidence="3 4">
    <name type="scientific">Rhodanobacter denitrificans</name>
    <dbReference type="NCBI Taxonomy" id="666685"/>
    <lineage>
        <taxon>Bacteria</taxon>
        <taxon>Pseudomonadati</taxon>
        <taxon>Pseudomonadota</taxon>
        <taxon>Gammaproteobacteria</taxon>
        <taxon>Lysobacterales</taxon>
        <taxon>Rhodanobacteraceae</taxon>
        <taxon>Rhodanobacter</taxon>
    </lineage>
</organism>
<dbReference type="Proteomes" id="UP000249046">
    <property type="component" value="Unassembled WGS sequence"/>
</dbReference>
<comment type="caution">
    <text evidence="3">The sequence shown here is derived from an EMBL/GenBank/DDBJ whole genome shotgun (WGS) entry which is preliminary data.</text>
</comment>
<name>A0A2W5K144_9GAMM</name>
<sequence length="113" mass="12024">MRIPLALLALLLVACGQQQTEDLTAALTADPARLKALRAQCEADRHAAGEDACRAAAEAFRVRFFSGSAGPDEYNTLEELPAIPPSFDTPPLEDEMADDAEPADRADDAEATP</sequence>
<proteinExistence type="predicted"/>
<dbReference type="PROSITE" id="PS51257">
    <property type="entry name" value="PROKAR_LIPOPROTEIN"/>
    <property type="match status" value="1"/>
</dbReference>